<keyword evidence="4" id="KW-0418">Kinase</keyword>
<keyword evidence="4" id="KW-0808">Transferase</keyword>
<comment type="caution">
    <text evidence="4">The sequence shown here is derived from an EMBL/GenBank/DDBJ whole genome shotgun (WGS) entry which is preliminary data.</text>
</comment>
<feature type="region of interest" description="Disordered" evidence="2">
    <location>
        <begin position="1"/>
        <end position="20"/>
    </location>
</feature>
<accession>A0A837HRY6</accession>
<dbReference type="AlphaFoldDB" id="A0A837HRY6"/>
<dbReference type="EMBL" id="LBWE01000004">
    <property type="protein sequence ID" value="KKR02016.1"/>
    <property type="molecule type" value="Genomic_DNA"/>
</dbReference>
<dbReference type="PANTHER" id="PTHR43228">
    <property type="entry name" value="TWO-COMPONENT RESPONSE REGULATOR"/>
    <property type="match status" value="1"/>
</dbReference>
<sequence length="149" mass="16896">MAEETPQLGKIDDSKKSPENQEGKIKRILIAEDNKTMRNLLVNSFTAFGYTVEAVESGEELLQKLVDMEYDLVITDNNMKGEMKGIEALRQIRAIEKTKNLSVILMTTNFYPELVAEIIRFNGKGFKKDGLLVDNIKSRIKELEEGQKA</sequence>
<evidence type="ECO:0000256" key="1">
    <source>
        <dbReference type="PROSITE-ProRule" id="PRU00169"/>
    </source>
</evidence>
<dbReference type="SMART" id="SM00448">
    <property type="entry name" value="REC"/>
    <property type="match status" value="1"/>
</dbReference>
<evidence type="ECO:0000259" key="3">
    <source>
        <dbReference type="PROSITE" id="PS50110"/>
    </source>
</evidence>
<dbReference type="InterPro" id="IPR011006">
    <property type="entry name" value="CheY-like_superfamily"/>
</dbReference>
<feature type="compositionally biased region" description="Basic and acidic residues" evidence="2">
    <location>
        <begin position="10"/>
        <end position="20"/>
    </location>
</feature>
<evidence type="ECO:0000256" key="2">
    <source>
        <dbReference type="SAM" id="MobiDB-lite"/>
    </source>
</evidence>
<reference evidence="4 5" key="1">
    <citation type="journal article" date="2015" name="Nature">
        <title>rRNA introns, odd ribosomes, and small enigmatic genomes across a large radiation of phyla.</title>
        <authorList>
            <person name="Brown C.T."/>
            <person name="Hug L.A."/>
            <person name="Thomas B.C."/>
            <person name="Sharon I."/>
            <person name="Castelle C.J."/>
            <person name="Singh A."/>
            <person name="Wilkins M.J."/>
            <person name="Williams K.H."/>
            <person name="Banfield J.F."/>
        </authorList>
    </citation>
    <scope>NUCLEOTIDE SEQUENCE [LARGE SCALE GENOMIC DNA]</scope>
</reference>
<dbReference type="Pfam" id="PF00072">
    <property type="entry name" value="Response_reg"/>
    <property type="match status" value="1"/>
</dbReference>
<dbReference type="GO" id="GO:0016301">
    <property type="term" value="F:kinase activity"/>
    <property type="evidence" value="ECO:0007669"/>
    <property type="project" value="UniProtKB-KW"/>
</dbReference>
<dbReference type="PROSITE" id="PS50110">
    <property type="entry name" value="RESPONSE_REGULATORY"/>
    <property type="match status" value="1"/>
</dbReference>
<dbReference type="PANTHER" id="PTHR43228:SF1">
    <property type="entry name" value="TWO-COMPONENT RESPONSE REGULATOR ARR22"/>
    <property type="match status" value="1"/>
</dbReference>
<dbReference type="InterPro" id="IPR052048">
    <property type="entry name" value="ST_Response_Regulator"/>
</dbReference>
<proteinExistence type="predicted"/>
<dbReference type="Gene3D" id="3.40.50.2300">
    <property type="match status" value="1"/>
</dbReference>
<dbReference type="GO" id="GO:0000160">
    <property type="term" value="P:phosphorelay signal transduction system"/>
    <property type="evidence" value="ECO:0007669"/>
    <property type="project" value="InterPro"/>
</dbReference>
<dbReference type="InterPro" id="IPR001789">
    <property type="entry name" value="Sig_transdc_resp-reg_receiver"/>
</dbReference>
<name>A0A837HRY6_9BACT</name>
<organism evidence="4 5">
    <name type="scientific">Candidatus Nomurabacteria bacterium GW2011_GWD2_39_12</name>
    <dbReference type="NCBI Taxonomy" id="1618759"/>
    <lineage>
        <taxon>Bacteria</taxon>
        <taxon>Candidatus Nomuraibacteriota</taxon>
    </lineage>
</organism>
<keyword evidence="1" id="KW-0597">Phosphoprotein</keyword>
<evidence type="ECO:0000313" key="5">
    <source>
        <dbReference type="Proteomes" id="UP000033998"/>
    </source>
</evidence>
<dbReference type="Proteomes" id="UP000033998">
    <property type="component" value="Unassembled WGS sequence"/>
</dbReference>
<gene>
    <name evidence="4" type="ORF">UT27_C0004G0087</name>
</gene>
<feature type="modified residue" description="4-aspartylphosphate" evidence="1">
    <location>
        <position position="76"/>
    </location>
</feature>
<feature type="domain" description="Response regulatory" evidence="3">
    <location>
        <begin position="27"/>
        <end position="144"/>
    </location>
</feature>
<evidence type="ECO:0000313" key="4">
    <source>
        <dbReference type="EMBL" id="KKR02016.1"/>
    </source>
</evidence>
<dbReference type="SUPFAM" id="SSF52172">
    <property type="entry name" value="CheY-like"/>
    <property type="match status" value="1"/>
</dbReference>
<protein>
    <submittedName>
        <fullName evidence="4">CheA signal transduction histidine kinase</fullName>
    </submittedName>
</protein>
<dbReference type="CDD" id="cd17546">
    <property type="entry name" value="REC_hyHK_CKI1_RcsC-like"/>
    <property type="match status" value="1"/>
</dbReference>